<comment type="catalytic activity">
    <reaction evidence="10">
        <text>DNA(n) + a 2'-deoxyribonucleoside 5'-triphosphate = DNA(n+1) + diphosphate</text>
        <dbReference type="Rhea" id="RHEA:22508"/>
        <dbReference type="Rhea" id="RHEA-COMP:17339"/>
        <dbReference type="Rhea" id="RHEA-COMP:17340"/>
        <dbReference type="ChEBI" id="CHEBI:33019"/>
        <dbReference type="ChEBI" id="CHEBI:61560"/>
        <dbReference type="ChEBI" id="CHEBI:173112"/>
        <dbReference type="EC" id="2.7.7.7"/>
    </reaction>
</comment>
<dbReference type="Pfam" id="PF01367">
    <property type="entry name" value="5_3_exonuc"/>
    <property type="match status" value="1"/>
</dbReference>
<sequence>MKTLLLIDANSLIHRCFHALPPLSNKKGEPTGALYGVANILLKIIQSKKPDFAAALFDRPEPTFRKQRFADYKIHRPPTPDELAPQLAGAHKLFESFSIKTLEAPGYEADDLIGTLAQKFRNDARILILTGDLDSLQLVENGRVIVETFKKGISQTARYDEEAVEERYGIRPPQMIDYKALVGDASDNIPGVPGVGPKTASAILKKYKTLDNFFKKGAKEKIFEKIKRNKDLAILSRELAAINLSVPVKVKLEELILSPIPKKIERYFEENDFSSLLKRVGAVEKSDINSEIATFKKLIQNKIPFQGIGQEVITIEDDAQLLEKDRLSSKTKIGYDLKDFFKKTFLAPPVFDVKIGLELLEIKTRDWLEACQKILKEKISQKEFLLKSYSWLTKKIKTAGLEKIFYGIEMLLVPVLATMEKNGVLIDREELRSVQTKLTSEIKGVKKEIIKKMGESINLNSPKQLLVYFQKKGLKIKSTSAEKLEKISQDYPLVKEILEYREFFKLKTTYLDPLEKLVGNDSRIHPTFLQLGAATGRLSCQNPNLQNIPQESSWSIQIRNIFVAPKSFFLVSFDYSQIELRILAHLTQDQNMLAAFKRGEDIHSLTAQKIFGVKKEEVAPHMRRLAKTLNFGMIYGMGYRALSQTAKIPPDQAKDFIKKYFEQFPSIRNWQAKVLESSRQSGISSNVNGRFRSVFSINSPNQFLASSAEREAVNMPTQSLAADVLKLAMIKVFDYVVQNGLSEKIKLILSIHDELIFEISQDLLKNGTDSPTAQKIKELMELSYKLDAPLKVDIKTGKKWGELE</sequence>
<dbReference type="SMART" id="SM00475">
    <property type="entry name" value="53EXOc"/>
    <property type="match status" value="1"/>
</dbReference>
<dbReference type="Proteomes" id="UP000178303">
    <property type="component" value="Unassembled WGS sequence"/>
</dbReference>
<dbReference type="GO" id="GO:0003887">
    <property type="term" value="F:DNA-directed DNA polymerase activity"/>
    <property type="evidence" value="ECO:0007669"/>
    <property type="project" value="UniProtKB-KW"/>
</dbReference>
<dbReference type="InterPro" id="IPR001098">
    <property type="entry name" value="DNA-dir_DNA_pol_A_palm_dom"/>
</dbReference>
<evidence type="ECO:0000256" key="4">
    <source>
        <dbReference type="ARBA" id="ARBA00022695"/>
    </source>
</evidence>
<dbReference type="PANTHER" id="PTHR10133">
    <property type="entry name" value="DNA POLYMERASE I"/>
    <property type="match status" value="1"/>
</dbReference>
<dbReference type="GO" id="GO:0006261">
    <property type="term" value="P:DNA-templated DNA replication"/>
    <property type="evidence" value="ECO:0007669"/>
    <property type="project" value="InterPro"/>
</dbReference>
<evidence type="ECO:0000256" key="6">
    <source>
        <dbReference type="ARBA" id="ARBA00022763"/>
    </source>
</evidence>
<name>A0A1F8DKU4_9BACT</name>
<evidence type="ECO:0000313" key="14">
    <source>
        <dbReference type="Proteomes" id="UP000178303"/>
    </source>
</evidence>
<dbReference type="Pfam" id="PF02739">
    <property type="entry name" value="5_3_exonuc_N"/>
    <property type="match status" value="1"/>
</dbReference>
<dbReference type="GO" id="GO:0003677">
    <property type="term" value="F:DNA binding"/>
    <property type="evidence" value="ECO:0007669"/>
    <property type="project" value="UniProtKB-KW"/>
</dbReference>
<keyword evidence="6" id="KW-0227">DNA damage</keyword>
<dbReference type="FunFam" id="1.10.150.20:FF:000002">
    <property type="entry name" value="DNA polymerase I"/>
    <property type="match status" value="1"/>
</dbReference>
<dbReference type="InterPro" id="IPR002421">
    <property type="entry name" value="5-3_exonuclease"/>
</dbReference>
<dbReference type="Pfam" id="PF00476">
    <property type="entry name" value="DNA_pol_A"/>
    <property type="match status" value="1"/>
</dbReference>
<evidence type="ECO:0000256" key="10">
    <source>
        <dbReference type="ARBA" id="ARBA00049244"/>
    </source>
</evidence>
<dbReference type="PANTHER" id="PTHR10133:SF27">
    <property type="entry name" value="DNA POLYMERASE NU"/>
    <property type="match status" value="1"/>
</dbReference>
<dbReference type="GO" id="GO:0006302">
    <property type="term" value="P:double-strand break repair"/>
    <property type="evidence" value="ECO:0007669"/>
    <property type="project" value="TreeGrafter"/>
</dbReference>
<dbReference type="EC" id="2.7.7.7" evidence="2"/>
<evidence type="ECO:0000256" key="1">
    <source>
        <dbReference type="ARBA" id="ARBA00007705"/>
    </source>
</evidence>
<comment type="similarity">
    <text evidence="1">Belongs to the DNA polymerase type-A family.</text>
</comment>
<evidence type="ECO:0000256" key="2">
    <source>
        <dbReference type="ARBA" id="ARBA00012417"/>
    </source>
</evidence>
<evidence type="ECO:0000313" key="13">
    <source>
        <dbReference type="EMBL" id="OGM89253.1"/>
    </source>
</evidence>
<evidence type="ECO:0000256" key="8">
    <source>
        <dbReference type="ARBA" id="ARBA00023125"/>
    </source>
</evidence>
<dbReference type="InterPro" id="IPR002298">
    <property type="entry name" value="DNA_polymerase_A"/>
</dbReference>
<organism evidence="13 14">
    <name type="scientific">Candidatus Wolfebacteria bacterium GWA1_42_9</name>
    <dbReference type="NCBI Taxonomy" id="1802553"/>
    <lineage>
        <taxon>Bacteria</taxon>
        <taxon>Candidatus Wolfeibacteriota</taxon>
    </lineage>
</organism>
<dbReference type="SMART" id="SM00482">
    <property type="entry name" value="POLAc"/>
    <property type="match status" value="1"/>
</dbReference>
<dbReference type="InterPro" id="IPR019760">
    <property type="entry name" value="DNA-dir_DNA_pol_A_CS"/>
</dbReference>
<protein>
    <recommendedName>
        <fullName evidence="2">DNA-directed DNA polymerase</fullName>
        <ecNumber evidence="2">2.7.7.7</ecNumber>
    </recommendedName>
</protein>
<evidence type="ECO:0000259" key="11">
    <source>
        <dbReference type="SMART" id="SM00475"/>
    </source>
</evidence>
<dbReference type="CDD" id="cd09859">
    <property type="entry name" value="PIN_53EXO"/>
    <property type="match status" value="1"/>
</dbReference>
<reference evidence="13 14" key="1">
    <citation type="journal article" date="2016" name="Nat. Commun.">
        <title>Thousands of microbial genomes shed light on interconnected biogeochemical processes in an aquifer system.</title>
        <authorList>
            <person name="Anantharaman K."/>
            <person name="Brown C.T."/>
            <person name="Hug L.A."/>
            <person name="Sharon I."/>
            <person name="Castelle C.J."/>
            <person name="Probst A.J."/>
            <person name="Thomas B.C."/>
            <person name="Singh A."/>
            <person name="Wilkins M.J."/>
            <person name="Karaoz U."/>
            <person name="Brodie E.L."/>
            <person name="Williams K.H."/>
            <person name="Hubbard S.S."/>
            <person name="Banfield J.F."/>
        </authorList>
    </citation>
    <scope>NUCLEOTIDE SEQUENCE [LARGE SCALE GENOMIC DNA]</scope>
</reference>
<dbReference type="InterPro" id="IPR029060">
    <property type="entry name" value="PIN-like_dom_sf"/>
</dbReference>
<dbReference type="AlphaFoldDB" id="A0A1F8DKU4"/>
<evidence type="ECO:0000259" key="12">
    <source>
        <dbReference type="SMART" id="SM00482"/>
    </source>
</evidence>
<dbReference type="Gene3D" id="1.20.1060.10">
    <property type="entry name" value="Taq DNA Polymerase, Chain T, domain 4"/>
    <property type="match status" value="1"/>
</dbReference>
<gene>
    <name evidence="13" type="ORF">A2108_00035</name>
</gene>
<dbReference type="GO" id="GO:0008409">
    <property type="term" value="F:5'-3' exonuclease activity"/>
    <property type="evidence" value="ECO:0007669"/>
    <property type="project" value="InterPro"/>
</dbReference>
<keyword evidence="4" id="KW-0548">Nucleotidyltransferase</keyword>
<evidence type="ECO:0000256" key="7">
    <source>
        <dbReference type="ARBA" id="ARBA00022932"/>
    </source>
</evidence>
<dbReference type="EMBL" id="MGIN01000027">
    <property type="protein sequence ID" value="OGM89253.1"/>
    <property type="molecule type" value="Genomic_DNA"/>
</dbReference>
<dbReference type="PRINTS" id="PR00868">
    <property type="entry name" value="DNAPOLI"/>
</dbReference>
<proteinExistence type="inferred from homology"/>
<keyword evidence="5" id="KW-0235">DNA replication</keyword>
<evidence type="ECO:0000256" key="5">
    <source>
        <dbReference type="ARBA" id="ARBA00022705"/>
    </source>
</evidence>
<dbReference type="Gene3D" id="1.10.150.20">
    <property type="entry name" value="5' to 3' exonuclease, C-terminal subdomain"/>
    <property type="match status" value="2"/>
</dbReference>
<dbReference type="SUPFAM" id="SSF88723">
    <property type="entry name" value="PIN domain-like"/>
    <property type="match status" value="1"/>
</dbReference>
<dbReference type="InterPro" id="IPR008918">
    <property type="entry name" value="HhH2"/>
</dbReference>
<feature type="domain" description="DNA-directed DNA polymerase family A palm" evidence="12">
    <location>
        <begin position="555"/>
        <end position="763"/>
    </location>
</feature>
<evidence type="ECO:0000256" key="3">
    <source>
        <dbReference type="ARBA" id="ARBA00022679"/>
    </source>
</evidence>
<keyword evidence="9" id="KW-0234">DNA repair</keyword>
<dbReference type="InterPro" id="IPR036279">
    <property type="entry name" value="5-3_exonuclease_C_sf"/>
</dbReference>
<keyword evidence="3" id="KW-0808">Transferase</keyword>
<dbReference type="Gene3D" id="3.40.50.1010">
    <property type="entry name" value="5'-nuclease"/>
    <property type="match status" value="1"/>
</dbReference>
<dbReference type="Gene3D" id="3.30.70.370">
    <property type="match status" value="1"/>
</dbReference>
<dbReference type="PROSITE" id="PS00447">
    <property type="entry name" value="DNA_POLYMERASE_A"/>
    <property type="match status" value="1"/>
</dbReference>
<dbReference type="SUPFAM" id="SSF47807">
    <property type="entry name" value="5' to 3' exonuclease, C-terminal subdomain"/>
    <property type="match status" value="1"/>
</dbReference>
<dbReference type="InterPro" id="IPR043502">
    <property type="entry name" value="DNA/RNA_pol_sf"/>
</dbReference>
<evidence type="ECO:0000256" key="9">
    <source>
        <dbReference type="ARBA" id="ARBA00023204"/>
    </source>
</evidence>
<accession>A0A1F8DKU4</accession>
<keyword evidence="8" id="KW-0238">DNA-binding</keyword>
<dbReference type="CDD" id="cd09898">
    <property type="entry name" value="H3TH_53EXO"/>
    <property type="match status" value="1"/>
</dbReference>
<dbReference type="FunFam" id="1.10.150.20:FF:000003">
    <property type="entry name" value="DNA polymerase I"/>
    <property type="match status" value="1"/>
</dbReference>
<dbReference type="InterPro" id="IPR020045">
    <property type="entry name" value="DNA_polI_H3TH"/>
</dbReference>
<feature type="domain" description="5'-3' exonuclease" evidence="11">
    <location>
        <begin position="1"/>
        <end position="258"/>
    </location>
</feature>
<dbReference type="InterPro" id="IPR020046">
    <property type="entry name" value="5-3_exonucl_a-hlix_arch_N"/>
</dbReference>
<keyword evidence="7" id="KW-0239">DNA-directed DNA polymerase</keyword>
<dbReference type="SUPFAM" id="SSF56672">
    <property type="entry name" value="DNA/RNA polymerases"/>
    <property type="match status" value="1"/>
</dbReference>
<comment type="caution">
    <text evidence="13">The sequence shown here is derived from an EMBL/GenBank/DDBJ whole genome shotgun (WGS) entry which is preliminary data.</text>
</comment>
<dbReference type="SMART" id="SM00279">
    <property type="entry name" value="HhH2"/>
    <property type="match status" value="1"/>
</dbReference>